<dbReference type="Proteomes" id="UP000430508">
    <property type="component" value="Chromosome"/>
</dbReference>
<accession>A0A857DIV0</accession>
<reference evidence="1 2" key="1">
    <citation type="submission" date="2019-12" db="EMBL/GenBank/DDBJ databases">
        <title>Sequence classification of anaerobic respiratory reductive dehalogenases: First we see many, then we see few.</title>
        <authorList>
            <person name="Molenda O."/>
            <person name="Puentes Jacome L.A."/>
            <person name="Cao X."/>
            <person name="Nesbo C.L."/>
            <person name="Tang S."/>
            <person name="Morson N."/>
            <person name="Patron J."/>
            <person name="Lomheim L."/>
            <person name="Wishart D.S."/>
            <person name="Edwards E.A."/>
        </authorList>
    </citation>
    <scope>NUCLEOTIDE SEQUENCE [LARGE SCALE GENOMIC DNA]</scope>
    <source>
        <strain evidence="1 2">12DCA</strain>
    </source>
</reference>
<evidence type="ECO:0000313" key="2">
    <source>
        <dbReference type="Proteomes" id="UP000430508"/>
    </source>
</evidence>
<evidence type="ECO:0000313" key="1">
    <source>
        <dbReference type="EMBL" id="QHA00733.1"/>
    </source>
</evidence>
<protein>
    <submittedName>
        <fullName evidence="1">Uncharacterized protein</fullName>
    </submittedName>
</protein>
<gene>
    <name evidence="1" type="ORF">GQ588_08860</name>
</gene>
<dbReference type="AlphaFoldDB" id="A0A857DIV0"/>
<organism evidence="1 2">
    <name type="scientific">Dehalobacter restrictus</name>
    <dbReference type="NCBI Taxonomy" id="55583"/>
    <lineage>
        <taxon>Bacteria</taxon>
        <taxon>Bacillati</taxon>
        <taxon>Bacillota</taxon>
        <taxon>Clostridia</taxon>
        <taxon>Eubacteriales</taxon>
        <taxon>Desulfitobacteriaceae</taxon>
        <taxon>Dehalobacter</taxon>
    </lineage>
</organism>
<proteinExistence type="predicted"/>
<name>A0A857DIV0_9FIRM</name>
<dbReference type="RefSeq" id="WP_019225966.1">
    <property type="nucleotide sequence ID" value="NZ_CP046996.1"/>
</dbReference>
<dbReference type="EMBL" id="CP046996">
    <property type="protein sequence ID" value="QHA00733.1"/>
    <property type="molecule type" value="Genomic_DNA"/>
</dbReference>
<sequence length="104" mass="12485">MKPIYLRTDFPDGRSHILIRDLASVNTELHHFILFLTNKGKLWIDVFWPHDEESEKYTVSISEEKFWHTFREWRLHGLVLGSNERVAEIFAQRHLNKRTKPKSV</sequence>